<dbReference type="GO" id="GO:0030288">
    <property type="term" value="C:outer membrane-bounded periplasmic space"/>
    <property type="evidence" value="ECO:0007669"/>
    <property type="project" value="TreeGrafter"/>
</dbReference>
<evidence type="ECO:0000259" key="15">
    <source>
        <dbReference type="Pfam" id="PF06832"/>
    </source>
</evidence>
<evidence type="ECO:0000256" key="10">
    <source>
        <dbReference type="ARBA" id="ARBA00044770"/>
    </source>
</evidence>
<dbReference type="UniPathway" id="UPA00219"/>
<keyword evidence="5" id="KW-0645">Protease</keyword>
<gene>
    <name evidence="16" type="primary">pbpC</name>
    <name evidence="16" type="ORF">FIV46_01525</name>
</gene>
<dbReference type="GO" id="GO:0009252">
    <property type="term" value="P:peptidoglycan biosynthetic process"/>
    <property type="evidence" value="ECO:0007669"/>
    <property type="project" value="UniProtKB-UniPathway"/>
</dbReference>
<dbReference type="Pfam" id="PF00905">
    <property type="entry name" value="Transpeptidase"/>
    <property type="match status" value="1"/>
</dbReference>
<sequence>MNPRLRHITLYGIGISLGLVLSLFILDRLYDPDLSRYINLSTEIIDKKGETIRIFLSEDGYVRLPVKARDVDPTYLRMLIAYEDKRFYEHSGVDFLAFGRALWQAASNGRIVSGGSTLTMQVARLLEPRPRTLAAKLKEMFRAWQLERRFSKEEILSIYLTVAPYGGNREGVRAASLAYFDRPPTRLTLSEAALLVALPQSPAAVRPDRHPDRARQARNKVLDRVRETGEFDPDLIRIALADKMLVENAPLPFMAPHLTRRLKNESADAQVQSFLDRGLQKHLEQSLRAYKRTLNDGMTAAVLIVDNRSRQVLAYAGSADLTDDKSDGYVDMVQAIRSPGSTLKPFIYGMAFDRGIAHPETLIHDAPTVFGNSYAPSNFMDRHYGDVTIRESLQRSLNVPAVLALDRVGPVSFIERLRRHDITMKLPGVEERPGLAVALGGVGTSLEDLVRLYAAIADDGLVRPLGYEAGRAEAPVLADPILGQRSRERLAQILRHVSPPAHLLPESFLAKRRNIAFKTGTSYGFRDAWAIGYTRDHTIGVWIGRPDGQPNPGFYGSNAAAPLLFELFDFFDDNQPAHGDPVAEIHTANKDLPPGLQRLTLAGQRMKWSRETPPISFTYPYHEAVLLLPPGGQGLELEVKGGTYPLTWVINGEIVARGRDSRRLLWQPAGAGFHHAHVIDAEGRRANVDFRTVATVSAALTGQRVHSEIPGRNW</sequence>
<evidence type="ECO:0000256" key="4">
    <source>
        <dbReference type="ARBA" id="ARBA00022645"/>
    </source>
</evidence>
<keyword evidence="9" id="KW-0511">Multifunctional enzyme</keyword>
<dbReference type="InterPro" id="IPR001264">
    <property type="entry name" value="Glyco_trans_51"/>
</dbReference>
<feature type="domain" description="Penicillin-binding protein transpeptidase" evidence="13">
    <location>
        <begin position="301"/>
        <end position="563"/>
    </location>
</feature>
<evidence type="ECO:0000256" key="1">
    <source>
        <dbReference type="ARBA" id="ARBA00004752"/>
    </source>
</evidence>
<protein>
    <recommendedName>
        <fullName evidence="10">peptidoglycan glycosyltransferase</fullName>
        <ecNumber evidence="10">2.4.99.28</ecNumber>
    </recommendedName>
</protein>
<evidence type="ECO:0000259" key="13">
    <source>
        <dbReference type="Pfam" id="PF00905"/>
    </source>
</evidence>
<evidence type="ECO:0000313" key="16">
    <source>
        <dbReference type="EMBL" id="TPD62785.1"/>
    </source>
</evidence>
<feature type="transmembrane region" description="Helical" evidence="12">
    <location>
        <begin position="7"/>
        <end position="26"/>
    </location>
</feature>
<dbReference type="InterPro" id="IPR012338">
    <property type="entry name" value="Beta-lactam/transpept-like"/>
</dbReference>
<keyword evidence="4" id="KW-0121">Carboxypeptidase</keyword>
<comment type="catalytic activity">
    <reaction evidence="11">
        <text>[GlcNAc-(1-&gt;4)-Mur2Ac(oyl-L-Ala-gamma-D-Glu-L-Lys-D-Ala-D-Ala)](n)-di-trans,octa-cis-undecaprenyl diphosphate + beta-D-GlcNAc-(1-&gt;4)-Mur2Ac(oyl-L-Ala-gamma-D-Glu-L-Lys-D-Ala-D-Ala)-di-trans,octa-cis-undecaprenyl diphosphate = [GlcNAc-(1-&gt;4)-Mur2Ac(oyl-L-Ala-gamma-D-Glu-L-Lys-D-Ala-D-Ala)](n+1)-di-trans,octa-cis-undecaprenyl diphosphate + di-trans,octa-cis-undecaprenyl diphosphate + H(+)</text>
        <dbReference type="Rhea" id="RHEA:23708"/>
        <dbReference type="Rhea" id="RHEA-COMP:9602"/>
        <dbReference type="Rhea" id="RHEA-COMP:9603"/>
        <dbReference type="ChEBI" id="CHEBI:15378"/>
        <dbReference type="ChEBI" id="CHEBI:58405"/>
        <dbReference type="ChEBI" id="CHEBI:60033"/>
        <dbReference type="ChEBI" id="CHEBI:78435"/>
        <dbReference type="EC" id="2.4.99.28"/>
    </reaction>
</comment>
<reference evidence="17" key="1">
    <citation type="submission" date="2019-06" db="EMBL/GenBank/DDBJ databases">
        <title>The complete genome of Emcibacter congregatus ZYLT.</title>
        <authorList>
            <person name="Zhao Z."/>
        </authorList>
    </citation>
    <scope>NUCLEOTIDE SEQUENCE [LARGE SCALE GENOMIC DNA]</scope>
    <source>
        <strain evidence="17">MCCC 1A06723</strain>
    </source>
</reference>
<dbReference type="GO" id="GO:0006508">
    <property type="term" value="P:proteolysis"/>
    <property type="evidence" value="ECO:0007669"/>
    <property type="project" value="UniProtKB-KW"/>
</dbReference>
<feature type="domain" description="Glycosyl transferase family 51" evidence="14">
    <location>
        <begin position="62"/>
        <end position="225"/>
    </location>
</feature>
<keyword evidence="8" id="KW-0378">Hydrolase</keyword>
<dbReference type="InterPro" id="IPR011815">
    <property type="entry name" value="PBP_1c"/>
</dbReference>
<comment type="pathway">
    <text evidence="1">Cell wall biogenesis; peptidoglycan biosynthesis.</text>
</comment>
<dbReference type="Proteomes" id="UP000319148">
    <property type="component" value="Unassembled WGS sequence"/>
</dbReference>
<dbReference type="RefSeq" id="WP_139938035.1">
    <property type="nucleotide sequence ID" value="NZ_JBHSYP010000022.1"/>
</dbReference>
<dbReference type="Pfam" id="PF06832">
    <property type="entry name" value="BiPBP_C"/>
    <property type="match status" value="1"/>
</dbReference>
<dbReference type="InterPro" id="IPR023346">
    <property type="entry name" value="Lysozyme-like_dom_sf"/>
</dbReference>
<comment type="similarity">
    <text evidence="2">In the C-terminal section; belongs to the transpeptidase family.</text>
</comment>
<dbReference type="EMBL" id="VFIY01000004">
    <property type="protein sequence ID" value="TPD62785.1"/>
    <property type="molecule type" value="Genomic_DNA"/>
</dbReference>
<dbReference type="InterPro" id="IPR009647">
    <property type="entry name" value="PBP_C"/>
</dbReference>
<dbReference type="InterPro" id="IPR036950">
    <property type="entry name" value="PBP_transglycosylase"/>
</dbReference>
<organism evidence="16 17">
    <name type="scientific">Emcibacter nanhaiensis</name>
    <dbReference type="NCBI Taxonomy" id="1505037"/>
    <lineage>
        <taxon>Bacteria</taxon>
        <taxon>Pseudomonadati</taxon>
        <taxon>Pseudomonadota</taxon>
        <taxon>Alphaproteobacteria</taxon>
        <taxon>Emcibacterales</taxon>
        <taxon>Emcibacteraceae</taxon>
        <taxon>Emcibacter</taxon>
    </lineage>
</organism>
<evidence type="ECO:0000256" key="8">
    <source>
        <dbReference type="ARBA" id="ARBA00022801"/>
    </source>
</evidence>
<dbReference type="GO" id="GO:0008955">
    <property type="term" value="F:peptidoglycan glycosyltransferase activity"/>
    <property type="evidence" value="ECO:0007669"/>
    <property type="project" value="UniProtKB-EC"/>
</dbReference>
<keyword evidence="17" id="KW-1185">Reference proteome</keyword>
<evidence type="ECO:0000256" key="11">
    <source>
        <dbReference type="ARBA" id="ARBA00049902"/>
    </source>
</evidence>
<dbReference type="InterPro" id="IPR050396">
    <property type="entry name" value="Glycosyltr_51/Transpeptidase"/>
</dbReference>
<evidence type="ECO:0000256" key="12">
    <source>
        <dbReference type="SAM" id="Phobius"/>
    </source>
</evidence>
<evidence type="ECO:0000256" key="9">
    <source>
        <dbReference type="ARBA" id="ARBA00023268"/>
    </source>
</evidence>
<dbReference type="SUPFAM" id="SSF53955">
    <property type="entry name" value="Lysozyme-like"/>
    <property type="match status" value="1"/>
</dbReference>
<dbReference type="GO" id="GO:0008658">
    <property type="term" value="F:penicillin binding"/>
    <property type="evidence" value="ECO:0007669"/>
    <property type="project" value="InterPro"/>
</dbReference>
<proteinExistence type="inferred from homology"/>
<dbReference type="PANTHER" id="PTHR32282">
    <property type="entry name" value="BINDING PROTEIN TRANSPEPTIDASE, PUTATIVE-RELATED"/>
    <property type="match status" value="1"/>
</dbReference>
<keyword evidence="7" id="KW-0808">Transferase</keyword>
<dbReference type="NCBIfam" id="TIGR02073">
    <property type="entry name" value="PBP_1c"/>
    <property type="match status" value="1"/>
</dbReference>
<comment type="caution">
    <text evidence="16">The sequence shown here is derived from an EMBL/GenBank/DDBJ whole genome shotgun (WGS) entry which is preliminary data.</text>
</comment>
<dbReference type="Gene3D" id="1.10.3810.10">
    <property type="entry name" value="Biosynthetic peptidoglycan transglycosylase-like"/>
    <property type="match status" value="1"/>
</dbReference>
<dbReference type="Gene3D" id="3.40.710.10">
    <property type="entry name" value="DD-peptidase/beta-lactamase superfamily"/>
    <property type="match status" value="1"/>
</dbReference>
<dbReference type="InterPro" id="IPR001460">
    <property type="entry name" value="PCN-bd_Tpept"/>
</dbReference>
<dbReference type="PANTHER" id="PTHR32282:SF15">
    <property type="entry name" value="PENICILLIN-BINDING PROTEIN 1C"/>
    <property type="match status" value="1"/>
</dbReference>
<keyword evidence="12" id="KW-1133">Transmembrane helix</keyword>
<dbReference type="Pfam" id="PF00912">
    <property type="entry name" value="Transgly"/>
    <property type="match status" value="1"/>
</dbReference>
<dbReference type="GO" id="GO:0004180">
    <property type="term" value="F:carboxypeptidase activity"/>
    <property type="evidence" value="ECO:0007669"/>
    <property type="project" value="UniProtKB-KW"/>
</dbReference>
<name>A0A501PRB0_9PROT</name>
<keyword evidence="12" id="KW-0812">Transmembrane</keyword>
<accession>A0A501PRB0</accession>
<evidence type="ECO:0000256" key="2">
    <source>
        <dbReference type="ARBA" id="ARBA00007090"/>
    </source>
</evidence>
<dbReference type="SUPFAM" id="SSF56601">
    <property type="entry name" value="beta-lactamase/transpeptidase-like"/>
    <property type="match status" value="1"/>
</dbReference>
<evidence type="ECO:0000256" key="3">
    <source>
        <dbReference type="ARBA" id="ARBA00007739"/>
    </source>
</evidence>
<comment type="similarity">
    <text evidence="3">In the N-terminal section; belongs to the glycosyltransferase 51 family.</text>
</comment>
<keyword evidence="6" id="KW-0328">Glycosyltransferase</keyword>
<evidence type="ECO:0000313" key="17">
    <source>
        <dbReference type="Proteomes" id="UP000319148"/>
    </source>
</evidence>
<evidence type="ECO:0000256" key="5">
    <source>
        <dbReference type="ARBA" id="ARBA00022670"/>
    </source>
</evidence>
<evidence type="ECO:0000259" key="14">
    <source>
        <dbReference type="Pfam" id="PF00912"/>
    </source>
</evidence>
<dbReference type="OrthoDB" id="9766909at2"/>
<evidence type="ECO:0000256" key="7">
    <source>
        <dbReference type="ARBA" id="ARBA00022679"/>
    </source>
</evidence>
<dbReference type="EC" id="2.4.99.28" evidence="10"/>
<keyword evidence="12" id="KW-0472">Membrane</keyword>
<dbReference type="AlphaFoldDB" id="A0A501PRB0"/>
<feature type="domain" description="Penicillin-binding C-terminal" evidence="15">
    <location>
        <begin position="610"/>
        <end position="690"/>
    </location>
</feature>
<evidence type="ECO:0000256" key="6">
    <source>
        <dbReference type="ARBA" id="ARBA00022676"/>
    </source>
</evidence>